<evidence type="ECO:0000313" key="5">
    <source>
        <dbReference type="EMBL" id="CDL73647.1"/>
    </source>
</evidence>
<evidence type="ECO:0000313" key="7">
    <source>
        <dbReference type="EMBL" id="CDL73829.1"/>
    </source>
</evidence>
<dbReference type="NCBIfam" id="NF040665">
    <property type="entry name" value="relax_SAG1250"/>
    <property type="match status" value="1"/>
</dbReference>
<evidence type="ECO:0000259" key="2">
    <source>
        <dbReference type="Pfam" id="PF03432"/>
    </source>
</evidence>
<dbReference type="RefSeq" id="WP_000237139.1">
    <property type="nucleotide sequence ID" value="NZ_AP026920.1"/>
</dbReference>
<evidence type="ECO:0000313" key="9">
    <source>
        <dbReference type="EMBL" id="CDL74173.1"/>
    </source>
</evidence>
<protein>
    <submittedName>
        <fullName evidence="8">Relaxase</fullName>
    </submittedName>
</protein>
<feature type="coiled-coil region" evidence="1">
    <location>
        <begin position="509"/>
        <end position="588"/>
    </location>
</feature>
<evidence type="ECO:0000313" key="11">
    <source>
        <dbReference type="EMBL" id="CDL74702.1"/>
    </source>
</evidence>
<feature type="domain" description="Group II intron-interrupted relaxase LtrB C-terminal" evidence="3">
    <location>
        <begin position="476"/>
        <end position="587"/>
    </location>
</feature>
<feature type="domain" description="MobA/VirD2-like nuclease" evidence="2">
    <location>
        <begin position="69"/>
        <end position="165"/>
    </location>
</feature>
<evidence type="ECO:0000259" key="4">
    <source>
        <dbReference type="Pfam" id="PF20874"/>
    </source>
</evidence>
<keyword evidence="1" id="KW-0175">Coiled coil</keyword>
<dbReference type="EMBL" id="HG799492">
    <property type="protein sequence ID" value="CDL73829.1"/>
    <property type="molecule type" value="Genomic_DNA"/>
</dbReference>
<dbReference type="Pfam" id="PF03432">
    <property type="entry name" value="Relaxase"/>
    <property type="match status" value="1"/>
</dbReference>
<dbReference type="EMBL" id="HG799499">
    <property type="protein sequence ID" value="CDL74173.1"/>
    <property type="molecule type" value="Genomic_DNA"/>
</dbReference>
<dbReference type="EMBL" id="HG799491">
    <property type="protein sequence ID" value="CDL73764.1"/>
    <property type="molecule type" value="Genomic_DNA"/>
</dbReference>
<dbReference type="InterPro" id="IPR048299">
    <property type="entry name" value="LtrB_central"/>
</dbReference>
<dbReference type="AlphaFoldDB" id="A0A060QSN4"/>
<dbReference type="Pfam" id="PF20874">
    <property type="entry name" value="Relaxase_M"/>
    <property type="match status" value="1"/>
</dbReference>
<feature type="domain" description="Group II intron-interrupted relaxase LtrB central" evidence="4">
    <location>
        <begin position="380"/>
        <end position="461"/>
    </location>
</feature>
<proteinExistence type="predicted"/>
<dbReference type="EMBL" id="HG799493">
    <property type="protein sequence ID" value="CDL73889.1"/>
    <property type="molecule type" value="Genomic_DNA"/>
</dbReference>
<reference evidence="9" key="4">
    <citation type="submission" date="2014-12" db="EMBL/GenBank/DDBJ databases">
        <title>Resistance and transmission dynamics of an outbreak of multidrug-resistant pneumococci imported into Iceland.</title>
        <authorList>
            <person name="Croucher N.J."/>
            <person name="Hanage W.P."/>
            <person name="Harris S.R."/>
            <person name="McGee L."/>
            <person name="Van der Linden M."/>
            <person name="De Lencastre H."/>
            <person name="Sa-Leao R."/>
            <person name="Song J.H."/>
            <person name="Ko K.S."/>
            <person name="Klugman K.P."/>
            <person name="Parkhill J."/>
            <person name="Tomasz A."/>
            <person name="Kristinsson K.G."/>
            <person name="Bentley S.D."/>
        </authorList>
    </citation>
    <scope>NUCLEOTIDE SEQUENCE</scope>
    <source>
        <strain evidence="11">9611+04103</strain>
        <strain evidence="9">IC161</strain>
    </source>
</reference>
<organism evidence="8">
    <name type="scientific">Streptococcus pneumoniae</name>
    <dbReference type="NCBI Taxonomy" id="1313"/>
    <lineage>
        <taxon>Bacteria</taxon>
        <taxon>Bacillati</taxon>
        <taxon>Bacillota</taxon>
        <taxon>Bacilli</taxon>
        <taxon>Lactobacillales</taxon>
        <taxon>Streptococcaceae</taxon>
        <taxon>Streptococcus</taxon>
    </lineage>
</organism>
<dbReference type="EMBL" id="HG799494">
    <property type="protein sequence ID" value="CDL74702.1"/>
    <property type="molecule type" value="Genomic_DNA"/>
</dbReference>
<dbReference type="EMBL" id="HG799489">
    <property type="protein sequence ID" value="CDL73647.1"/>
    <property type="molecule type" value="Genomic_DNA"/>
</dbReference>
<evidence type="ECO:0000313" key="10">
    <source>
        <dbReference type="EMBL" id="CDL74215.1"/>
    </source>
</evidence>
<evidence type="ECO:0000313" key="8">
    <source>
        <dbReference type="EMBL" id="CDL73889.1"/>
    </source>
</evidence>
<dbReference type="InterPro" id="IPR005094">
    <property type="entry name" value="Endonuclease_MobA/VirD2"/>
</dbReference>
<evidence type="ECO:0000313" key="6">
    <source>
        <dbReference type="EMBL" id="CDL73764.1"/>
    </source>
</evidence>
<name>A0A060QSN4_STREE</name>
<reference evidence="8" key="2">
    <citation type="journal article" date="2014" name="BMC Biol.">
        <title>Variable recombination dynamics during the emergence, transmission and 'disarming' of a multidrug-resistant pneumococcal clone.</title>
        <authorList>
            <person name="Croucher N.J."/>
            <person name="Hanage W.P."/>
            <person name="Harris S.R."/>
            <person name="McGee L."/>
            <person name="van der Linden M."/>
            <person name="de Lencastre H."/>
            <person name="Sa-Leao R."/>
            <person name="Song J.H."/>
            <person name="Ko K.S."/>
            <person name="Beall B."/>
            <person name="Klugman K.P."/>
            <person name="Parkhill J."/>
            <person name="Tomasz A."/>
            <person name="Kristinsson K.G."/>
            <person name="Bentley S.D."/>
        </authorList>
    </citation>
    <scope>NUCLEOTIDE SEQUENCE</scope>
    <source>
        <strain evidence="5">22664</strain>
        <strain evidence="7">DC1738</strain>
        <strain evidence="8">DCC1524</strain>
        <strain evidence="6">DCC1902</strain>
    </source>
</reference>
<reference evidence="10" key="3">
    <citation type="submission" date="2014-06" db="EMBL/GenBank/DDBJ databases">
        <title>Parallel evolution of resistance and vaccine escape in the PMEN14 pneumococcal lineage.</title>
        <authorList>
            <person name="Croucher N.J."/>
            <person name="Chewapreecha C."/>
            <person name="Hanage W.P."/>
            <person name="Harris S.R."/>
            <person name="McGee L."/>
            <person name="Van der Linden M."/>
            <person name="Song J.H."/>
            <person name="Ko K.S."/>
            <person name="De Lencastre H."/>
            <person name="Turner C."/>
            <person name="Sa-Leao R."/>
            <person name="Klugman K.P."/>
            <person name="Parkhill J."/>
            <person name="Turner P."/>
            <person name="Bentley S.D."/>
        </authorList>
    </citation>
    <scope>NUCLEOTIDE SEQUENCE</scope>
    <source>
        <strain evidence="10">PT814</strain>
    </source>
</reference>
<accession>A0A060QSN4</accession>
<evidence type="ECO:0000256" key="1">
    <source>
        <dbReference type="SAM" id="Coils"/>
    </source>
</evidence>
<sequence length="609" mass="73454">MVITKHFAIHGKSYRRKIIKYILNPDKTKNLALVSDYGMRNFLDFPSYDEMVQMYHENFISNDTLYNFRHARLEEKQRKIHAHHIIQSFSPDDHLTPEQINRIGYETAKELTGGRFRFIVATHVDKDHIHNHIILNSIDKNSDKKFLWDYKAERNLRMVSDRLSKIVGAKIIENRYSHHQYEVYRKTNYKYEIKQRVYFLIENSKNFEDFKKKAKDLHLKIDFRHKHVTFFMTDSNMKQVVRDNKLNRKQPYNETYFKKKFVQREIINILEFLLPKMKNMNELIQQAEFFGLKIILKAKHVLFEFDGIKFSEQELVKSNQYSVSYFQDYFNNKNDTFGLDNKNLVELYNEEKLIKEKKLPTEDMVWKSYQDFKRNRDAVHEFEVELNLNQIEEVVDDGIYIKVQFGIRQEGLIFVPNIQINMEEEKVKVFLRETSSYYVYHKDLAEKNRFMKGKTLIRQFNLQYEQQYMYRRISLSKIKEKIEQLDFLMSAENSPNDFEDITNDFIAQISYLENMIEQVQNKIDDLTNLEEVLLNNTTNSSSNLENSIQDKSSVDKIEKDLYIYKGKIEKLKEQHREAINLFEMFNKTIKKYKKKQNMKSIEENEIHLE</sequence>
<dbReference type="InterPro" id="IPR021112">
    <property type="entry name" value="LtrB_C"/>
</dbReference>
<reference evidence="8" key="1">
    <citation type="submission" date="2013-12" db="EMBL/GenBank/DDBJ databases">
        <authorList>
            <person name="Croucher N."/>
        </authorList>
    </citation>
    <scope>NUCLEOTIDE SEQUENCE</scope>
    <source>
        <strain evidence="5">22664</strain>
        <strain evidence="11">9611+04103</strain>
        <strain evidence="7">DC1738</strain>
        <strain evidence="8">DCC1524</strain>
        <strain evidence="6">DCC1902</strain>
        <strain evidence="9">IC161</strain>
        <strain evidence="10">PT814</strain>
    </source>
</reference>
<dbReference type="Pfam" id="PF11083">
    <property type="entry name" value="Relaxase_C"/>
    <property type="match status" value="1"/>
</dbReference>
<dbReference type="EMBL" id="HG799502">
    <property type="protein sequence ID" value="CDL74215.1"/>
    <property type="molecule type" value="Genomic_DNA"/>
</dbReference>
<evidence type="ECO:0000259" key="3">
    <source>
        <dbReference type="Pfam" id="PF11083"/>
    </source>
</evidence>